<protein>
    <submittedName>
        <fullName evidence="1">Uncharacterized protein</fullName>
    </submittedName>
</protein>
<name>A0ABS8PDE4_9PSEU</name>
<reference evidence="1 2" key="1">
    <citation type="submission" date="2021-11" db="EMBL/GenBank/DDBJ databases">
        <title>Draft genome sequence of Actinomycetospora sp. SF1 isolated from the rhizosphere soil.</title>
        <authorList>
            <person name="Duangmal K."/>
            <person name="Chantavorakit T."/>
        </authorList>
    </citation>
    <scope>NUCLEOTIDE SEQUENCE [LARGE SCALE GENOMIC DNA]</scope>
    <source>
        <strain evidence="1 2">TBRC 5722</strain>
    </source>
</reference>
<gene>
    <name evidence="1" type="ORF">LQ327_19125</name>
</gene>
<dbReference type="RefSeq" id="WP_230736628.1">
    <property type="nucleotide sequence ID" value="NZ_JAJNDB010000004.1"/>
</dbReference>
<dbReference type="Proteomes" id="UP001199469">
    <property type="component" value="Unassembled WGS sequence"/>
</dbReference>
<dbReference type="EMBL" id="JAJNDB010000004">
    <property type="protein sequence ID" value="MCD2195485.1"/>
    <property type="molecule type" value="Genomic_DNA"/>
</dbReference>
<evidence type="ECO:0000313" key="2">
    <source>
        <dbReference type="Proteomes" id="UP001199469"/>
    </source>
</evidence>
<comment type="caution">
    <text evidence="1">The sequence shown here is derived from an EMBL/GenBank/DDBJ whole genome shotgun (WGS) entry which is preliminary data.</text>
</comment>
<sequence length="216" mass="22529">MRVAGSLEQADRRRWEAALHAAREATRLTEHPDGELTVQLPPPFLESGSLPRLVVGEEIEVAPAIFVAAVSPSPPGPQGWSVDDLGIVDAVGTVLTSLPGGTEEGDAGPVSVLDAGGRLFPLYWSTAPPVEGRTGIGGALYLDPDLAAGTEHGEVVALCRERYRVTALLRAPRGGWSPGPPVEIPAVPDPPPADAVLVARLLPLSTHDTGTFPLVD</sequence>
<evidence type="ECO:0000313" key="1">
    <source>
        <dbReference type="EMBL" id="MCD2195485.1"/>
    </source>
</evidence>
<keyword evidence="2" id="KW-1185">Reference proteome</keyword>
<organism evidence="1 2">
    <name type="scientific">Actinomycetospora endophytica</name>
    <dbReference type="NCBI Taxonomy" id="2291215"/>
    <lineage>
        <taxon>Bacteria</taxon>
        <taxon>Bacillati</taxon>
        <taxon>Actinomycetota</taxon>
        <taxon>Actinomycetes</taxon>
        <taxon>Pseudonocardiales</taxon>
        <taxon>Pseudonocardiaceae</taxon>
        <taxon>Actinomycetospora</taxon>
    </lineage>
</organism>
<accession>A0ABS8PDE4</accession>
<proteinExistence type="predicted"/>